<protein>
    <submittedName>
        <fullName evidence="1">Uncharacterized protein</fullName>
    </submittedName>
</protein>
<accession>A0AAE0GQI1</accession>
<evidence type="ECO:0000313" key="1">
    <source>
        <dbReference type="EMBL" id="KAK3282564.1"/>
    </source>
</evidence>
<dbReference type="AlphaFoldDB" id="A0AAE0GQI1"/>
<gene>
    <name evidence="1" type="ORF">CYMTET_9704</name>
</gene>
<sequence>MPTRLHPDAFSDLARNVADAWPKWLPSCEELHLEPGKVTFVGNKFKLSSPVDVCLQNIASRISNLRGIQTATHVGVATEADHEETAMQVVEAFNEAKEDVGVAAVGAEGDIADSGERPEDIAMHDPGSDGIPSVGGVAQDEEIGVMVAGADGDIVESDGGIGSDDALPSLVEPSTVKTDSSEEDRAAAVGAEGDIVVSGERPEDIAMHDPGSDGIPSVGGVAQDEEIGVMVAGADGDIVESDGGIGSDDALPSLVEPSTVKTDSSEEDRAAAVGAEGDIVVSGERPEDIAMHDPGSDGIPSVGGVAQDEEIGAAAVGAEGDIAVSGERPEDITMHGPGSDGIPSVGNDTAQTGAEPELNDVCVAYGKRGLHQYPVLLDEDGEMWPENTMAAFDFWEEHQAAMLPAARNLEVYLGYGGGESKMIPLSVFLDMQPSDELVVEEQRLDEVRVVRCFGKQWSTTSKIQLWNPLSYDITMWVIITFATDVMAYIHSPWNTPR</sequence>
<name>A0AAE0GQI1_9CHLO</name>
<dbReference type="EMBL" id="LGRX02003237">
    <property type="protein sequence ID" value="KAK3282564.1"/>
    <property type="molecule type" value="Genomic_DNA"/>
</dbReference>
<organism evidence="1 2">
    <name type="scientific">Cymbomonas tetramitiformis</name>
    <dbReference type="NCBI Taxonomy" id="36881"/>
    <lineage>
        <taxon>Eukaryota</taxon>
        <taxon>Viridiplantae</taxon>
        <taxon>Chlorophyta</taxon>
        <taxon>Pyramimonadophyceae</taxon>
        <taxon>Pyramimonadales</taxon>
        <taxon>Pyramimonadaceae</taxon>
        <taxon>Cymbomonas</taxon>
    </lineage>
</organism>
<dbReference type="Proteomes" id="UP001190700">
    <property type="component" value="Unassembled WGS sequence"/>
</dbReference>
<proteinExistence type="predicted"/>
<reference evidence="1 2" key="1">
    <citation type="journal article" date="2015" name="Genome Biol. Evol.">
        <title>Comparative Genomics of a Bacterivorous Green Alga Reveals Evolutionary Causalities and Consequences of Phago-Mixotrophic Mode of Nutrition.</title>
        <authorList>
            <person name="Burns J.A."/>
            <person name="Paasch A."/>
            <person name="Narechania A."/>
            <person name="Kim E."/>
        </authorList>
    </citation>
    <scope>NUCLEOTIDE SEQUENCE [LARGE SCALE GENOMIC DNA]</scope>
    <source>
        <strain evidence="1 2">PLY_AMNH</strain>
    </source>
</reference>
<comment type="caution">
    <text evidence="1">The sequence shown here is derived from an EMBL/GenBank/DDBJ whole genome shotgun (WGS) entry which is preliminary data.</text>
</comment>
<evidence type="ECO:0000313" key="2">
    <source>
        <dbReference type="Proteomes" id="UP001190700"/>
    </source>
</evidence>
<keyword evidence="2" id="KW-1185">Reference proteome</keyword>